<dbReference type="AlphaFoldDB" id="A0A4R4QC71"/>
<name>A0A4R4QC71_9ACTN</name>
<dbReference type="Proteomes" id="UP000295075">
    <property type="component" value="Unassembled WGS sequence"/>
</dbReference>
<protein>
    <recommendedName>
        <fullName evidence="3">DUF3558 domain-containing protein</fullName>
    </recommendedName>
</protein>
<proteinExistence type="predicted"/>
<evidence type="ECO:0000313" key="2">
    <source>
        <dbReference type="Proteomes" id="UP000295075"/>
    </source>
</evidence>
<dbReference type="EMBL" id="SMKA01000017">
    <property type="protein sequence ID" value="TDC33066.1"/>
    <property type="molecule type" value="Genomic_DNA"/>
</dbReference>
<accession>A0A4R4QC71</accession>
<reference evidence="1 2" key="1">
    <citation type="submission" date="2019-03" db="EMBL/GenBank/DDBJ databases">
        <title>Draft genome sequences of novel Actinobacteria.</title>
        <authorList>
            <person name="Sahin N."/>
            <person name="Ay H."/>
            <person name="Saygin H."/>
        </authorList>
    </citation>
    <scope>NUCLEOTIDE SEQUENCE [LARGE SCALE GENOMIC DNA]</scope>
    <source>
        <strain evidence="1 2">JCM 30547</strain>
    </source>
</reference>
<comment type="caution">
    <text evidence="1">The sequence shown here is derived from an EMBL/GenBank/DDBJ whole genome shotgun (WGS) entry which is preliminary data.</text>
</comment>
<evidence type="ECO:0000313" key="1">
    <source>
        <dbReference type="EMBL" id="TDC33066.1"/>
    </source>
</evidence>
<evidence type="ECO:0008006" key="3">
    <source>
        <dbReference type="Google" id="ProtNLM"/>
    </source>
</evidence>
<gene>
    <name evidence="1" type="ORF">E1261_07060</name>
</gene>
<sequence>MALIGVAACSAMAEDRRPLPLPTTSVSGDLACRFVSKESLSIALGTAEYDAQGDRRDAHRKNPDGSTLAAATCEVSTASTKGKRAISISVQPLGLIGEDDAQVAEVLASGRADYVFPAAEGMGFAASDATLHLGAGTCDLIVGDWHYGVTIHDAVEGRKAVDDAVALTRQVVATLNLPKVGTKPRPTASPAK</sequence>
<organism evidence="1 2">
    <name type="scientific">Kribbella albertanoniae</name>
    <dbReference type="NCBI Taxonomy" id="1266829"/>
    <lineage>
        <taxon>Bacteria</taxon>
        <taxon>Bacillati</taxon>
        <taxon>Actinomycetota</taxon>
        <taxon>Actinomycetes</taxon>
        <taxon>Propionibacteriales</taxon>
        <taxon>Kribbellaceae</taxon>
        <taxon>Kribbella</taxon>
    </lineage>
</organism>
<keyword evidence="2" id="KW-1185">Reference proteome</keyword>